<keyword evidence="1" id="KW-0472">Membrane</keyword>
<dbReference type="AlphaFoldDB" id="A0A8S1H651"/>
<reference evidence="2" key="1">
    <citation type="submission" date="2020-10" db="EMBL/GenBank/DDBJ databases">
        <authorList>
            <person name="Kikuchi T."/>
        </authorList>
    </citation>
    <scope>NUCLEOTIDE SEQUENCE</scope>
    <source>
        <strain evidence="2">NKZ352</strain>
    </source>
</reference>
<keyword evidence="3" id="KW-1185">Reference proteome</keyword>
<evidence type="ECO:0000256" key="1">
    <source>
        <dbReference type="SAM" id="Phobius"/>
    </source>
</evidence>
<keyword evidence="1" id="KW-0812">Transmembrane</keyword>
<proteinExistence type="predicted"/>
<dbReference type="EMBL" id="CAJGYM010000009">
    <property type="protein sequence ID" value="CAD6188900.1"/>
    <property type="molecule type" value="Genomic_DNA"/>
</dbReference>
<feature type="transmembrane region" description="Helical" evidence="1">
    <location>
        <begin position="25"/>
        <end position="48"/>
    </location>
</feature>
<dbReference type="Proteomes" id="UP000835052">
    <property type="component" value="Unassembled WGS sequence"/>
</dbReference>
<organism evidence="2 3">
    <name type="scientific">Caenorhabditis auriculariae</name>
    <dbReference type="NCBI Taxonomy" id="2777116"/>
    <lineage>
        <taxon>Eukaryota</taxon>
        <taxon>Metazoa</taxon>
        <taxon>Ecdysozoa</taxon>
        <taxon>Nematoda</taxon>
        <taxon>Chromadorea</taxon>
        <taxon>Rhabditida</taxon>
        <taxon>Rhabditina</taxon>
        <taxon>Rhabditomorpha</taxon>
        <taxon>Rhabditoidea</taxon>
        <taxon>Rhabditidae</taxon>
        <taxon>Peloderinae</taxon>
        <taxon>Caenorhabditis</taxon>
    </lineage>
</organism>
<comment type="caution">
    <text evidence="2">The sequence shown here is derived from an EMBL/GenBank/DDBJ whole genome shotgun (WGS) entry which is preliminary data.</text>
</comment>
<accession>A0A8S1H651</accession>
<protein>
    <submittedName>
        <fullName evidence="2">Uncharacterized protein</fullName>
    </submittedName>
</protein>
<keyword evidence="1" id="KW-1133">Transmembrane helix</keyword>
<gene>
    <name evidence="2" type="ORF">CAUJ_LOCUS4819</name>
</gene>
<name>A0A8S1H651_9PELO</name>
<sequence>MESILLPSQLNGIALVKTEASDAEILFWQLLTIILLSLVFGFFCRFIYKMIRRARIRNIENAIQMASPPNFPMISQTDEFIGRPLGIEELTEPLEV</sequence>
<evidence type="ECO:0000313" key="3">
    <source>
        <dbReference type="Proteomes" id="UP000835052"/>
    </source>
</evidence>
<evidence type="ECO:0000313" key="2">
    <source>
        <dbReference type="EMBL" id="CAD6188900.1"/>
    </source>
</evidence>